<name>C8ZGH1_YEAS8</name>
<sequence length="110" mass="11628">MAPMTAPTAMYTVPFGLSAAFKINGFPAVDGGVILATISDEEDVAPLEVEKAEDVNDGRDLELVSDTTLDVGFDRAVELVVVVTKVGRSLLTSDTDGIKFFLTISADVSF</sequence>
<reference evidence="1" key="1">
    <citation type="journal article" date="2009" name="Proc. Natl. Acad. Sci. U.S.A.">
        <title>Eukaryote-to-eukaryote gene transfer events revealed by the genome sequence of the wine yeast Saccharomyces cerevisiae EC1118.</title>
        <authorList>
            <person name="Novo M."/>
            <person name="Bigey F."/>
            <person name="Beyne E."/>
            <person name="Galeote V."/>
            <person name="Gavory F."/>
            <person name="Mallet S."/>
            <person name="Cambot B."/>
            <person name="Legras J.L."/>
            <person name="Wincker P."/>
            <person name="Casaregola S."/>
            <person name="Dequin S."/>
        </authorList>
    </citation>
    <scope>NUCLEOTIDE SEQUENCE [LARGE SCALE GENOMIC DNA]</scope>
    <source>
        <strain evidence="1">Lalvin EC1118</strain>
        <strain>Lalvin EC1118 / Prise de mousse</strain>
    </source>
</reference>
<proteinExistence type="predicted"/>
<organism evidence="1">
    <name type="scientific">Saccharomyces cerevisiae (strain Lalvin EC1118 / Prise de mousse)</name>
    <name type="common">Baker's yeast</name>
    <dbReference type="NCBI Taxonomy" id="643680"/>
    <lineage>
        <taxon>Eukaryota</taxon>
        <taxon>Fungi</taxon>
        <taxon>Dikarya</taxon>
        <taxon>Ascomycota</taxon>
        <taxon>Saccharomycotina</taxon>
        <taxon>Saccharomycetes</taxon>
        <taxon>Saccharomycetales</taxon>
        <taxon>Saccharomycetaceae</taxon>
        <taxon>Saccharomyces</taxon>
    </lineage>
</organism>
<evidence type="ECO:0000313" key="1">
    <source>
        <dbReference type="EMBL" id="CAY82544.1"/>
    </source>
</evidence>
<accession>C8ZGH1</accession>
<dbReference type="EMBL" id="FN393086">
    <property type="protein sequence ID" value="CAY82544.1"/>
    <property type="molecule type" value="Genomic_DNA"/>
</dbReference>
<protein>
    <submittedName>
        <fullName evidence="1">EC1118_1N9_3136p</fullName>
    </submittedName>
</protein>
<gene>
    <name evidence="1" type="ORF">EC1118_1N9_3136g</name>
</gene>
<dbReference type="AlphaFoldDB" id="C8ZGH1"/>
<dbReference type="HOGENOM" id="CLU_2173011_0_0_1"/>